<proteinExistence type="inferred from homology"/>
<dbReference type="PANTHER" id="PTHR12430">
    <property type="entry name" value="MITOCHONDRIAL IMPORT RECEPTOR SUBUNIT TOM20"/>
    <property type="match status" value="1"/>
</dbReference>
<comment type="similarity">
    <text evidence="2">Belongs to the Tom20 family.</text>
</comment>
<dbReference type="GO" id="GO:0005742">
    <property type="term" value="C:mitochondrial outer membrane translocase complex"/>
    <property type="evidence" value="ECO:0007669"/>
    <property type="project" value="InterPro"/>
</dbReference>
<comment type="subcellular location">
    <subcellularLocation>
        <location evidence="1">Mitochondrion outer membrane</location>
        <topology evidence="1">Single-pass membrane protein</topology>
    </subcellularLocation>
</comment>
<evidence type="ECO:0000256" key="4">
    <source>
        <dbReference type="ARBA" id="ARBA00022692"/>
    </source>
</evidence>
<dbReference type="GO" id="GO:0006605">
    <property type="term" value="P:protein targeting"/>
    <property type="evidence" value="ECO:0007669"/>
    <property type="project" value="InterPro"/>
</dbReference>
<evidence type="ECO:0000313" key="11">
    <source>
        <dbReference type="Proteomes" id="UP000224854"/>
    </source>
</evidence>
<keyword evidence="11" id="KW-1185">Reference proteome</keyword>
<evidence type="ECO:0000256" key="8">
    <source>
        <dbReference type="ARBA" id="ARBA00023128"/>
    </source>
</evidence>
<evidence type="ECO:0000256" key="3">
    <source>
        <dbReference type="ARBA" id="ARBA00022448"/>
    </source>
</evidence>
<gene>
    <name evidence="10" type="ORF">CDD82_5418</name>
</gene>
<protein>
    <submittedName>
        <fullName evidence="10">Uncharacterized protein</fullName>
    </submittedName>
</protein>
<sequence>MSLLLLAYAAYFDHRRRSQPEFRRGLRRNVRRQARAEKEEAEASSRIRLDAIKNLVNEAKTQGFPHGVEEREHYFNEQVCLGETLSADVFP</sequence>
<dbReference type="GO" id="GO:0030150">
    <property type="term" value="P:protein import into mitochondrial matrix"/>
    <property type="evidence" value="ECO:0007669"/>
    <property type="project" value="TreeGrafter"/>
</dbReference>
<dbReference type="Pfam" id="PF02064">
    <property type="entry name" value="MAS20"/>
    <property type="match status" value="1"/>
</dbReference>
<dbReference type="GO" id="GO:0030943">
    <property type="term" value="F:mitochondrion targeting sequence binding"/>
    <property type="evidence" value="ECO:0007669"/>
    <property type="project" value="TreeGrafter"/>
</dbReference>
<dbReference type="GO" id="GO:0016031">
    <property type="term" value="P:tRNA import into mitochondrion"/>
    <property type="evidence" value="ECO:0007669"/>
    <property type="project" value="TreeGrafter"/>
</dbReference>
<evidence type="ECO:0000256" key="6">
    <source>
        <dbReference type="ARBA" id="ARBA00022927"/>
    </source>
</evidence>
<keyword evidence="6" id="KW-0653">Protein transport</keyword>
<dbReference type="InterPro" id="IPR023392">
    <property type="entry name" value="Tom20_dom_sf"/>
</dbReference>
<dbReference type="OrthoDB" id="2154253at2759"/>
<reference evidence="10 11" key="1">
    <citation type="submission" date="2017-06" db="EMBL/GenBank/DDBJ databases">
        <title>Ant-infecting Ophiocordyceps genomes reveal a high diversity of potential behavioral manipulation genes and a possible major role for enterotoxins.</title>
        <authorList>
            <person name="De Bekker C."/>
            <person name="Evans H.C."/>
            <person name="Brachmann A."/>
            <person name="Hughes D.P."/>
        </authorList>
    </citation>
    <scope>NUCLEOTIDE SEQUENCE [LARGE SCALE GENOMIC DNA]</scope>
    <source>
        <strain evidence="10 11">1348a</strain>
    </source>
</reference>
<organism evidence="10 11">
    <name type="scientific">Ophiocordyceps australis</name>
    <dbReference type="NCBI Taxonomy" id="1399860"/>
    <lineage>
        <taxon>Eukaryota</taxon>
        <taxon>Fungi</taxon>
        <taxon>Dikarya</taxon>
        <taxon>Ascomycota</taxon>
        <taxon>Pezizomycotina</taxon>
        <taxon>Sordariomycetes</taxon>
        <taxon>Hypocreomycetidae</taxon>
        <taxon>Hypocreales</taxon>
        <taxon>Ophiocordycipitaceae</taxon>
        <taxon>Ophiocordyceps</taxon>
    </lineage>
</organism>
<evidence type="ECO:0000313" key="10">
    <source>
        <dbReference type="EMBL" id="PHH83660.1"/>
    </source>
</evidence>
<keyword evidence="5" id="KW-1000">Mitochondrion outer membrane</keyword>
<keyword evidence="4" id="KW-0812">Transmembrane</keyword>
<dbReference type="PANTHER" id="PTHR12430:SF0">
    <property type="entry name" value="TRANSLOCASE OF OUTER MITOCHONDRIAL MEMBRANE 20"/>
    <property type="match status" value="1"/>
</dbReference>
<comment type="caution">
    <text evidence="10">The sequence shown here is derived from an EMBL/GenBank/DDBJ whole genome shotgun (WGS) entry which is preliminary data.</text>
</comment>
<dbReference type="InterPro" id="IPR002056">
    <property type="entry name" value="MAS20"/>
</dbReference>
<evidence type="ECO:0000256" key="5">
    <source>
        <dbReference type="ARBA" id="ARBA00022787"/>
    </source>
</evidence>
<dbReference type="GO" id="GO:0008320">
    <property type="term" value="F:protein transmembrane transporter activity"/>
    <property type="evidence" value="ECO:0007669"/>
    <property type="project" value="TreeGrafter"/>
</dbReference>
<evidence type="ECO:0000256" key="2">
    <source>
        <dbReference type="ARBA" id="ARBA00005792"/>
    </source>
</evidence>
<evidence type="ECO:0000256" key="7">
    <source>
        <dbReference type="ARBA" id="ARBA00022989"/>
    </source>
</evidence>
<dbReference type="SUPFAM" id="SSF47157">
    <property type="entry name" value="Mitochondrial import receptor subunit Tom20"/>
    <property type="match status" value="1"/>
</dbReference>
<accession>A0A2C5ZUY9</accession>
<evidence type="ECO:0000256" key="9">
    <source>
        <dbReference type="ARBA" id="ARBA00023136"/>
    </source>
</evidence>
<dbReference type="GO" id="GO:0006886">
    <property type="term" value="P:intracellular protein transport"/>
    <property type="evidence" value="ECO:0007669"/>
    <property type="project" value="InterPro"/>
</dbReference>
<dbReference type="Proteomes" id="UP000224854">
    <property type="component" value="Unassembled WGS sequence"/>
</dbReference>
<dbReference type="PRINTS" id="PR00351">
    <property type="entry name" value="OM20RECEPTOR"/>
</dbReference>
<keyword evidence="3" id="KW-0813">Transport</keyword>
<keyword evidence="9" id="KW-0472">Membrane</keyword>
<evidence type="ECO:0000256" key="1">
    <source>
        <dbReference type="ARBA" id="ARBA00004572"/>
    </source>
</evidence>
<keyword evidence="7" id="KW-1133">Transmembrane helix</keyword>
<dbReference type="EMBL" id="NJEU01000005">
    <property type="protein sequence ID" value="PHH83660.1"/>
    <property type="molecule type" value="Genomic_DNA"/>
</dbReference>
<keyword evidence="8" id="KW-0496">Mitochondrion</keyword>
<dbReference type="AlphaFoldDB" id="A0A2C5ZUY9"/>
<name>A0A2C5ZUY9_9HYPO</name>